<dbReference type="PANTHER" id="PTHR33362">
    <property type="entry name" value="SIALIC ACID TRAP TRANSPORTER PERMEASE PROTEIN SIAT-RELATED"/>
    <property type="match status" value="1"/>
</dbReference>
<feature type="transmembrane region" description="Helical" evidence="7">
    <location>
        <begin position="277"/>
        <end position="297"/>
    </location>
</feature>
<evidence type="ECO:0000256" key="3">
    <source>
        <dbReference type="ARBA" id="ARBA00022519"/>
    </source>
</evidence>
<keyword evidence="10" id="KW-1185">Reference proteome</keyword>
<dbReference type="InterPro" id="IPR004681">
    <property type="entry name" value="TRAP_DctM"/>
</dbReference>
<dbReference type="InterPro" id="IPR010656">
    <property type="entry name" value="DctM"/>
</dbReference>
<dbReference type="Pfam" id="PF06808">
    <property type="entry name" value="DctM"/>
    <property type="match status" value="1"/>
</dbReference>
<reference evidence="9 10" key="1">
    <citation type="submission" date="2023-07" db="EMBL/GenBank/DDBJ databases">
        <title>Genomic Encyclopedia of Type Strains, Phase IV (KMG-IV): sequencing the most valuable type-strain genomes for metagenomic binning, comparative biology and taxonomic classification.</title>
        <authorList>
            <person name="Goeker M."/>
        </authorList>
    </citation>
    <scope>NUCLEOTIDE SEQUENCE [LARGE SCALE GENOMIC DNA]</scope>
    <source>
        <strain evidence="9 10">DSM 1111</strain>
    </source>
</reference>
<organism evidence="9 10">
    <name type="scientific">Peteryoungia aggregata LMG 23059</name>
    <dbReference type="NCBI Taxonomy" id="1368425"/>
    <lineage>
        <taxon>Bacteria</taxon>
        <taxon>Pseudomonadati</taxon>
        <taxon>Pseudomonadota</taxon>
        <taxon>Alphaproteobacteria</taxon>
        <taxon>Hyphomicrobiales</taxon>
        <taxon>Rhizobiaceae</taxon>
        <taxon>Peteryoungia</taxon>
    </lineage>
</organism>
<dbReference type="Proteomes" id="UP001238496">
    <property type="component" value="Unassembled WGS sequence"/>
</dbReference>
<dbReference type="PIRSF" id="PIRSF006066">
    <property type="entry name" value="HI0050"/>
    <property type="match status" value="1"/>
</dbReference>
<evidence type="ECO:0000259" key="8">
    <source>
        <dbReference type="Pfam" id="PF06808"/>
    </source>
</evidence>
<feature type="transmembrane region" description="Helical" evidence="7">
    <location>
        <begin position="398"/>
        <end position="426"/>
    </location>
</feature>
<accession>A0ABU0G5S9</accession>
<feature type="transmembrane region" description="Helical" evidence="7">
    <location>
        <begin position="247"/>
        <end position="265"/>
    </location>
</feature>
<proteinExistence type="inferred from homology"/>
<feature type="transmembrane region" description="Helical" evidence="7">
    <location>
        <begin position="30"/>
        <end position="50"/>
    </location>
</feature>
<comment type="caution">
    <text evidence="9">The sequence shown here is derived from an EMBL/GenBank/DDBJ whole genome shotgun (WGS) entry which is preliminary data.</text>
</comment>
<keyword evidence="6 7" id="KW-0472">Membrane</keyword>
<evidence type="ECO:0000256" key="5">
    <source>
        <dbReference type="ARBA" id="ARBA00022989"/>
    </source>
</evidence>
<feature type="transmembrane region" description="Helical" evidence="7">
    <location>
        <begin position="173"/>
        <end position="201"/>
    </location>
</feature>
<feature type="transmembrane region" description="Helical" evidence="7">
    <location>
        <begin position="309"/>
        <end position="331"/>
    </location>
</feature>
<evidence type="ECO:0000256" key="2">
    <source>
        <dbReference type="ARBA" id="ARBA00022475"/>
    </source>
</evidence>
<comment type="subcellular location">
    <subcellularLocation>
        <location evidence="1 7">Cell inner membrane</location>
        <topology evidence="1 7">Multi-pass membrane protein</topology>
    </subcellularLocation>
</comment>
<dbReference type="EMBL" id="JAUSUW010000003">
    <property type="protein sequence ID" value="MDQ0420473.1"/>
    <property type="molecule type" value="Genomic_DNA"/>
</dbReference>
<gene>
    <name evidence="9" type="ORF">J2045_001492</name>
</gene>
<evidence type="ECO:0000256" key="1">
    <source>
        <dbReference type="ARBA" id="ARBA00004429"/>
    </source>
</evidence>
<evidence type="ECO:0000313" key="10">
    <source>
        <dbReference type="Proteomes" id="UP001238496"/>
    </source>
</evidence>
<evidence type="ECO:0000256" key="7">
    <source>
        <dbReference type="RuleBase" id="RU369079"/>
    </source>
</evidence>
<dbReference type="NCBIfam" id="TIGR00786">
    <property type="entry name" value="dctM"/>
    <property type="match status" value="1"/>
</dbReference>
<dbReference type="RefSeq" id="WP_307371093.1">
    <property type="nucleotide sequence ID" value="NZ_JAUSUW010000003.1"/>
</dbReference>
<feature type="transmembrane region" description="Helical" evidence="7">
    <location>
        <begin position="222"/>
        <end position="241"/>
    </location>
</feature>
<name>A0ABU0G5S9_9HYPH</name>
<sequence>MNAPVIGLLGFLCAMLLTFAGVPVSVAMAITGVAGFALINGTDGAIYVLSTAPFEAVFPYSLSVIPLFVAMGVFSSHAGLSSSLFGAMNRVFGQFRGGLAMASVGACAIFGAICGSSLATAATMGRIAVPEMIRAGYRPSLAGASVAAAGTLGVLIPPSVLMVIYALLTENSIGQLFAAALIPGLLATFLYIAAVVIAVRINPELAPRGNGKDGPKAKLDKSVMAAISLFVIVIGGLYSGFFSATEAAAVGAFSAVVLAALMKTSRNSMIDASLETAKTSAMMFMILIGAALFNFFIEGTGLATLIGDWISHSGLPPTVIMIMIIVFYLILGCFMDSLSMILLTIPIVYPIVIGLGYDPIWFGIIIVSVAEIGLITPPIGMNLFVVQSVAPQVSQRQMIFGILPFILADVLRVFLFLAFPAIVLFLPMMMR</sequence>
<keyword evidence="5 7" id="KW-1133">Transmembrane helix</keyword>
<feature type="domain" description="TRAP C4-dicarboxylate transport system permease DctM subunit" evidence="8">
    <location>
        <begin position="12"/>
        <end position="422"/>
    </location>
</feature>
<evidence type="ECO:0000313" key="9">
    <source>
        <dbReference type="EMBL" id="MDQ0420473.1"/>
    </source>
</evidence>
<keyword evidence="7" id="KW-0813">Transport</keyword>
<comment type="subunit">
    <text evidence="7">The complex comprises the extracytoplasmic solute receptor protein and the two transmembrane proteins.</text>
</comment>
<protein>
    <recommendedName>
        <fullName evidence="7">TRAP transporter large permease protein</fullName>
    </recommendedName>
</protein>
<feature type="transmembrane region" description="Helical" evidence="7">
    <location>
        <begin position="363"/>
        <end position="386"/>
    </location>
</feature>
<dbReference type="PANTHER" id="PTHR33362:SF5">
    <property type="entry name" value="C4-DICARBOXYLATE TRAP TRANSPORTER LARGE PERMEASE PROTEIN DCTM"/>
    <property type="match status" value="1"/>
</dbReference>
<keyword evidence="2" id="KW-1003">Cell membrane</keyword>
<feature type="transmembrane region" description="Helical" evidence="7">
    <location>
        <begin position="57"/>
        <end position="80"/>
    </location>
</feature>
<keyword evidence="3 7" id="KW-0997">Cell inner membrane</keyword>
<comment type="similarity">
    <text evidence="7">Belongs to the TRAP transporter large permease family.</text>
</comment>
<comment type="function">
    <text evidence="7">Part of the tripartite ATP-independent periplasmic (TRAP) transport system.</text>
</comment>
<feature type="transmembrane region" description="Helical" evidence="7">
    <location>
        <begin position="338"/>
        <end position="357"/>
    </location>
</feature>
<evidence type="ECO:0000256" key="6">
    <source>
        <dbReference type="ARBA" id="ARBA00023136"/>
    </source>
</evidence>
<keyword evidence="4 7" id="KW-0812">Transmembrane</keyword>
<evidence type="ECO:0000256" key="4">
    <source>
        <dbReference type="ARBA" id="ARBA00022692"/>
    </source>
</evidence>
<feature type="transmembrane region" description="Helical" evidence="7">
    <location>
        <begin position="141"/>
        <end position="167"/>
    </location>
</feature>
<feature type="transmembrane region" description="Helical" evidence="7">
    <location>
        <begin position="100"/>
        <end position="129"/>
    </location>
</feature>